<evidence type="ECO:0000313" key="2">
    <source>
        <dbReference type="RefSeq" id="XP_073776404.1"/>
    </source>
</evidence>
<proteinExistence type="predicted"/>
<organism evidence="1 2">
    <name type="scientific">Danio rerio</name>
    <name type="common">Zebrafish</name>
    <name type="synonym">Brachydanio rerio</name>
    <dbReference type="NCBI Taxonomy" id="7955"/>
    <lineage>
        <taxon>Eukaryota</taxon>
        <taxon>Metazoa</taxon>
        <taxon>Chordata</taxon>
        <taxon>Craniata</taxon>
        <taxon>Vertebrata</taxon>
        <taxon>Euteleostomi</taxon>
        <taxon>Actinopterygii</taxon>
        <taxon>Neopterygii</taxon>
        <taxon>Teleostei</taxon>
        <taxon>Ostariophysi</taxon>
        <taxon>Cypriniformes</taxon>
        <taxon>Danionidae</taxon>
        <taxon>Danioninae</taxon>
        <taxon>Danio</taxon>
    </lineage>
</organism>
<protein>
    <submittedName>
        <fullName evidence="2">Uncharacterized protein</fullName>
    </submittedName>
</protein>
<evidence type="ECO:0000313" key="1">
    <source>
        <dbReference type="Proteomes" id="UP000000437"/>
    </source>
</evidence>
<dbReference type="Proteomes" id="UP000000437">
    <property type="component" value="Chromosome 13"/>
</dbReference>
<dbReference type="RefSeq" id="XP_073776404.1">
    <property type="nucleotide sequence ID" value="XM_073920303.1"/>
</dbReference>
<sequence>MITGTPLLYFLMKSSLDSTQDQYSPHYRSNWIYCLYLLRGTAPCISEFWAWVSVRVHAAEVCVSGSAQRGFLSGCTQRSFWSAARHSVGFCRGAHSGDSGQRLGVGFCRGAHGEALGQRLGVGFCQEARCGASGGAAGQMPGKPVKKDRWKVTVMLPVRESDPEGKPACRAGKYTLHPLMSESQRWGRTGLAGDGCAVICQGVETKARCRPQEGDLSTLPEKWPRVPSTGRDWRKPNTPLPLIRQVPPLAFLMSLFH</sequence>
<gene>
    <name evidence="2" type="primary">LOC141377070</name>
</gene>
<accession>A0AC58H337</accession>
<keyword evidence="1" id="KW-1185">Reference proteome</keyword>
<name>A0AC58H337_DANRE</name>
<reference evidence="2" key="1">
    <citation type="submission" date="2025-08" db="UniProtKB">
        <authorList>
            <consortium name="RefSeq"/>
        </authorList>
    </citation>
    <scope>IDENTIFICATION</scope>
    <source>
        <strain evidence="2">Tuebingen</strain>
        <tissue evidence="2">Fibroblasts and whole tissue</tissue>
    </source>
</reference>